<dbReference type="Pfam" id="PF03720">
    <property type="entry name" value="UDPG_MGDP_dh_C"/>
    <property type="match status" value="1"/>
</dbReference>
<evidence type="ECO:0000256" key="3">
    <source>
        <dbReference type="ARBA" id="ARBA00012954"/>
    </source>
</evidence>
<dbReference type="EMBL" id="FOCV01000006">
    <property type="protein sequence ID" value="SEN68685.1"/>
    <property type="molecule type" value="Genomic_DNA"/>
</dbReference>
<dbReference type="GO" id="GO:0003979">
    <property type="term" value="F:UDP-glucose 6-dehydrogenase activity"/>
    <property type="evidence" value="ECO:0007669"/>
    <property type="project" value="UniProtKB-EC"/>
</dbReference>
<dbReference type="NCBIfam" id="TIGR03026">
    <property type="entry name" value="NDP-sugDHase"/>
    <property type="match status" value="1"/>
</dbReference>
<evidence type="ECO:0000256" key="2">
    <source>
        <dbReference type="ARBA" id="ARBA00006601"/>
    </source>
</evidence>
<feature type="binding site" evidence="10">
    <location>
        <position position="303"/>
    </location>
    <ligand>
        <name>NAD(+)</name>
        <dbReference type="ChEBI" id="CHEBI:57540"/>
    </ligand>
</feature>
<dbReference type="PIRSF" id="PIRSF500134">
    <property type="entry name" value="UDPglc_DH_bac"/>
    <property type="match status" value="1"/>
</dbReference>
<dbReference type="Gene3D" id="3.40.50.720">
    <property type="entry name" value="NAD(P)-binding Rossmann-like Domain"/>
    <property type="match status" value="2"/>
</dbReference>
<dbReference type="Gene3D" id="1.20.5.170">
    <property type="match status" value="1"/>
</dbReference>
<dbReference type="AlphaFoldDB" id="A0A1H8IKC4"/>
<feature type="binding site" evidence="9">
    <location>
        <position position="297"/>
    </location>
    <ligand>
        <name>substrate</name>
    </ligand>
</feature>
<feature type="binding site" evidence="10">
    <location>
        <position position="60"/>
    </location>
    <ligand>
        <name>NAD(+)</name>
        <dbReference type="ChEBI" id="CHEBI:57540"/>
    </ligand>
</feature>
<protein>
    <recommendedName>
        <fullName evidence="3 7">UDP-glucose 6-dehydrogenase</fullName>
        <ecNumber evidence="3 7">1.1.1.22</ecNumber>
    </recommendedName>
</protein>
<feature type="binding site" evidence="10">
    <location>
        <position position="363"/>
    </location>
    <ligand>
        <name>NAD(+)</name>
        <dbReference type="ChEBI" id="CHEBI:57540"/>
    </ligand>
</feature>
<dbReference type="EC" id="1.1.1.22" evidence="3 7"/>
<evidence type="ECO:0000256" key="7">
    <source>
        <dbReference type="PIRNR" id="PIRNR000124"/>
    </source>
</evidence>
<feature type="binding site" evidence="10">
    <location>
        <position position="191"/>
    </location>
    <ligand>
        <name>NAD(+)</name>
        <dbReference type="ChEBI" id="CHEBI:57540"/>
    </ligand>
</feature>
<dbReference type="EMBL" id="FNXB01000008">
    <property type="protein sequence ID" value="SEH71516.1"/>
    <property type="molecule type" value="Genomic_DNA"/>
</dbReference>
<dbReference type="GO" id="GO:0000271">
    <property type="term" value="P:polysaccharide biosynthetic process"/>
    <property type="evidence" value="ECO:0007669"/>
    <property type="project" value="InterPro"/>
</dbReference>
<feature type="binding site" evidence="10">
    <location>
        <position position="116"/>
    </location>
    <ligand>
        <name>NAD(+)</name>
        <dbReference type="ChEBI" id="CHEBI:57540"/>
    </ligand>
</feature>
<dbReference type="OrthoDB" id="9803238at2"/>
<reference evidence="12" key="1">
    <citation type="submission" date="2016-10" db="EMBL/GenBank/DDBJ databases">
        <authorList>
            <person name="de Groot N.N."/>
        </authorList>
    </citation>
    <scope>NUCLEOTIDE SEQUENCE [LARGE SCALE GENOMIC DNA]</scope>
    <source>
        <strain evidence="12">CCBAU85039</strain>
    </source>
</reference>
<dbReference type="InterPro" id="IPR014027">
    <property type="entry name" value="UDP-Glc/GDP-Man_DH_C"/>
</dbReference>
<dbReference type="SUPFAM" id="SSF51735">
    <property type="entry name" value="NAD(P)-binding Rossmann-fold domains"/>
    <property type="match status" value="1"/>
</dbReference>
<dbReference type="PANTHER" id="PTHR43750">
    <property type="entry name" value="UDP-GLUCOSE 6-DEHYDROGENASE TUAD"/>
    <property type="match status" value="1"/>
</dbReference>
<evidence type="ECO:0000256" key="9">
    <source>
        <dbReference type="PIRSR" id="PIRSR500134-2"/>
    </source>
</evidence>
<dbReference type="UniPathway" id="UPA00038">
    <property type="reaction ID" value="UER00491"/>
</dbReference>
<gene>
    <name evidence="12" type="primary">algD_1</name>
    <name evidence="12" type="ORF">RTCCBAU85039_1943</name>
    <name evidence="13" type="ORF">SAMN05216228_1006156</name>
</gene>
<name>A0A1H8IKC4_9HYPH</name>
<accession>A0A1H8IKC4</accession>
<evidence type="ECO:0000259" key="11">
    <source>
        <dbReference type="SMART" id="SM00984"/>
    </source>
</evidence>
<comment type="similarity">
    <text evidence="2 7">Belongs to the UDP-glucose/GDP-mannose dehydrogenase family.</text>
</comment>
<feature type="binding site" evidence="9">
    <location>
        <begin position="188"/>
        <end position="191"/>
    </location>
    <ligand>
        <name>substrate</name>
    </ligand>
</feature>
<dbReference type="InterPro" id="IPR036291">
    <property type="entry name" value="NAD(P)-bd_dom_sf"/>
</dbReference>
<dbReference type="Proteomes" id="UP000183063">
    <property type="component" value="Unassembled WGS sequence"/>
</dbReference>
<evidence type="ECO:0000256" key="1">
    <source>
        <dbReference type="ARBA" id="ARBA00004701"/>
    </source>
</evidence>
<dbReference type="PANTHER" id="PTHR43750:SF1">
    <property type="entry name" value="GDP-MANNOSE 6-DEHYDROGENASE"/>
    <property type="match status" value="1"/>
</dbReference>
<evidence type="ECO:0000256" key="4">
    <source>
        <dbReference type="ARBA" id="ARBA00023002"/>
    </source>
</evidence>
<dbReference type="InterPro" id="IPR028357">
    <property type="entry name" value="UDPglc_DH_bac"/>
</dbReference>
<proteinExistence type="inferred from homology"/>
<reference evidence="14" key="3">
    <citation type="submission" date="2016-10" db="EMBL/GenBank/DDBJ databases">
        <authorList>
            <person name="Wibberg D."/>
        </authorList>
    </citation>
    <scope>NUCLEOTIDE SEQUENCE [LARGE SCALE GENOMIC DNA]</scope>
</reference>
<dbReference type="PIRSF" id="PIRSF000124">
    <property type="entry name" value="UDPglc_GDPman_dh"/>
    <property type="match status" value="1"/>
</dbReference>
<dbReference type="STRING" id="501024.RTCCBAU85039_1943"/>
<evidence type="ECO:0000313" key="14">
    <source>
        <dbReference type="Proteomes" id="UP000183063"/>
    </source>
</evidence>
<feature type="binding site" evidence="10">
    <location>
        <position position="154"/>
    </location>
    <ligand>
        <name>NAD(+)</name>
        <dbReference type="ChEBI" id="CHEBI:57540"/>
    </ligand>
</feature>
<evidence type="ECO:0000256" key="5">
    <source>
        <dbReference type="ARBA" id="ARBA00023027"/>
    </source>
</evidence>
<dbReference type="InterPro" id="IPR008927">
    <property type="entry name" value="6-PGluconate_DH-like_C_sf"/>
</dbReference>
<keyword evidence="15" id="KW-1185">Reference proteome</keyword>
<dbReference type="Proteomes" id="UP000198939">
    <property type="component" value="Unassembled WGS sequence"/>
</dbReference>
<comment type="catalytic activity">
    <reaction evidence="6 7">
        <text>UDP-alpha-D-glucose + 2 NAD(+) + H2O = UDP-alpha-D-glucuronate + 2 NADH + 3 H(+)</text>
        <dbReference type="Rhea" id="RHEA:23596"/>
        <dbReference type="ChEBI" id="CHEBI:15377"/>
        <dbReference type="ChEBI" id="CHEBI:15378"/>
        <dbReference type="ChEBI" id="CHEBI:57540"/>
        <dbReference type="ChEBI" id="CHEBI:57945"/>
        <dbReference type="ChEBI" id="CHEBI:58052"/>
        <dbReference type="ChEBI" id="CHEBI:58885"/>
        <dbReference type="EC" id="1.1.1.22"/>
    </reaction>
</comment>
<dbReference type="Pfam" id="PF03721">
    <property type="entry name" value="UDPG_MGDP_dh_N"/>
    <property type="match status" value="1"/>
</dbReference>
<dbReference type="InterPro" id="IPR014026">
    <property type="entry name" value="UDP-Glc/GDP-Man_DH_dimer"/>
</dbReference>
<organism evidence="12 14">
    <name type="scientific">Rhizobium tibeticum</name>
    <dbReference type="NCBI Taxonomy" id="501024"/>
    <lineage>
        <taxon>Bacteria</taxon>
        <taxon>Pseudomonadati</taxon>
        <taxon>Pseudomonadota</taxon>
        <taxon>Alphaproteobacteria</taxon>
        <taxon>Hyphomicrobiales</taxon>
        <taxon>Rhizobiaceae</taxon>
        <taxon>Rhizobium/Agrobacterium group</taxon>
        <taxon>Rhizobium</taxon>
    </lineage>
</organism>
<keyword evidence="5 7" id="KW-0520">NAD</keyword>
<dbReference type="SUPFAM" id="SSF52413">
    <property type="entry name" value="UDP-glucose/GDP-mannose dehydrogenase C-terminal domain"/>
    <property type="match status" value="1"/>
</dbReference>
<feature type="binding site" evidence="10">
    <location>
        <position position="65"/>
    </location>
    <ligand>
        <name>NAD(+)</name>
        <dbReference type="ChEBI" id="CHEBI:57540"/>
    </ligand>
</feature>
<evidence type="ECO:0000256" key="10">
    <source>
        <dbReference type="PIRSR" id="PIRSR500134-3"/>
    </source>
</evidence>
<dbReference type="InterPro" id="IPR001732">
    <property type="entry name" value="UDP-Glc/GDP-Man_DH_N"/>
</dbReference>
<dbReference type="SUPFAM" id="SSF48179">
    <property type="entry name" value="6-phosphogluconate dehydrogenase C-terminal domain-like"/>
    <property type="match status" value="1"/>
</dbReference>
<evidence type="ECO:0000313" key="12">
    <source>
        <dbReference type="EMBL" id="SEH71516.1"/>
    </source>
</evidence>
<feature type="binding site" evidence="9">
    <location>
        <position position="242"/>
    </location>
    <ligand>
        <name>substrate</name>
    </ligand>
</feature>
<reference evidence="13 15" key="2">
    <citation type="submission" date="2016-10" db="EMBL/GenBank/DDBJ databases">
        <authorList>
            <person name="Varghese N."/>
            <person name="Submissions S."/>
        </authorList>
    </citation>
    <scope>NUCLEOTIDE SEQUENCE [LARGE SCALE GENOMIC DNA]</scope>
    <source>
        <strain evidence="13 15">CGMCC 1.7071</strain>
    </source>
</reference>
<dbReference type="GO" id="GO:0051287">
    <property type="term" value="F:NAD binding"/>
    <property type="evidence" value="ECO:0007669"/>
    <property type="project" value="InterPro"/>
</dbReference>
<dbReference type="GO" id="GO:0006065">
    <property type="term" value="P:UDP-glucuronate biosynthetic process"/>
    <property type="evidence" value="ECO:0007669"/>
    <property type="project" value="UniProtKB-UniPathway"/>
</dbReference>
<keyword evidence="4 7" id="KW-0560">Oxidoreductase</keyword>
<dbReference type="Pfam" id="PF00984">
    <property type="entry name" value="UDPG_MGDP_dh"/>
    <property type="match status" value="1"/>
</dbReference>
<evidence type="ECO:0000313" key="13">
    <source>
        <dbReference type="EMBL" id="SEN68685.1"/>
    </source>
</evidence>
<evidence type="ECO:0000256" key="6">
    <source>
        <dbReference type="ARBA" id="ARBA00047473"/>
    </source>
</evidence>
<comment type="pathway">
    <text evidence="1">Nucleotide-sugar biosynthesis; UDP-alpha-D-glucuronate biosynthesis; UDP-alpha-D-glucuronate from UDP-alpha-D-glucose: step 1/1.</text>
</comment>
<feature type="binding site" evidence="9">
    <location>
        <begin position="289"/>
        <end position="293"/>
    </location>
    <ligand>
        <name>substrate</name>
    </ligand>
</feature>
<sequence>MELELNSVRLASKEKVAVLDNYYPSAEVRHYRVSIFGAGYVGCVSSACLSKDGFAVVAVDPDRFKVERLAGGLAPIVEPGLDELLHQAHANDLLSATHSAVDAINDTDISFCCVGTPSQSDGTLNTDHVRQVCEDIGKALRHKADFHIIVMRSTILPGTMEELVIPTLEKASGKIAGRDFGVAYYPEFLRESTAIADYYKPGAIVFGQYADDTRSIDALKALVGHIGVTPHVIPMGCAEIVKYASNCWHAVKISFSNEIGNICKAKNIDSHVVMDVVCSDTRLNISRAYMKPGFAYGGSCLPKDLRALTALGRAMNVPTPVLDAARLANAVQIDHARSLVDAASHETIGFIGVTFKADTDDLRESPLLELVEGFLGKGKNVLIYDPHVARDPSQGRNFLKHIAPLLHDSIKDVIAASEVIVVGNKYPGLKDAIETAGKLVTVIDLARIEKPENRNVIYHGLCW</sequence>
<dbReference type="RefSeq" id="WP_072373799.1">
    <property type="nucleotide sequence ID" value="NZ_FNXB01000008.1"/>
</dbReference>
<feature type="domain" description="UDP-glucose/GDP-mannose dehydrogenase C-terminal" evidence="11">
    <location>
        <begin position="349"/>
        <end position="451"/>
    </location>
</feature>
<evidence type="ECO:0000313" key="15">
    <source>
        <dbReference type="Proteomes" id="UP000198939"/>
    </source>
</evidence>
<feature type="active site" description="Nucleophile" evidence="8">
    <location>
        <position position="300"/>
    </location>
</feature>
<evidence type="ECO:0000256" key="8">
    <source>
        <dbReference type="PIRSR" id="PIRSR500134-1"/>
    </source>
</evidence>
<dbReference type="InterPro" id="IPR036220">
    <property type="entry name" value="UDP-Glc/GDP-Man_DH_C_sf"/>
</dbReference>
<dbReference type="SMART" id="SM00984">
    <property type="entry name" value="UDPG_MGDP_dh_C"/>
    <property type="match status" value="1"/>
</dbReference>
<dbReference type="InterPro" id="IPR017476">
    <property type="entry name" value="UDP-Glc/GDP-Man"/>
</dbReference>
<feature type="binding site" evidence="9">
    <location>
        <position position="356"/>
    </location>
    <ligand>
        <name>substrate</name>
    </ligand>
</feature>